<dbReference type="InterPro" id="IPR035979">
    <property type="entry name" value="RBD_domain_sf"/>
</dbReference>
<sequence length="424" mass="50147">MDYKNPLDDDKRKQIDALVAQRWPDFCIEQIQGQRLFRSKEYESLPKPGKGCEIFIGRLPRNCYEDELLPLFEKFGPIFQMRLMMDFSGTNRGYAFIQFNDHKSAKNAAKMMDRFELRGDHSIGVMLSWEKTRLFVGGIPKYKKEKDVLKEMKRVTDGVKSIILYMSVYNNKNRGFCFVEYESHYEAMMAKSRMIPGFKLWRNHEVRVDWADPEPEVDDEIMNQVRVLHIRNLGINVEETDLKNIFSFDDLHVERVKKIRDFAFIHYETREDTEIAYRTATDPEFFKTINGQNMRRIQVSYARPQRPKSQRKKSVSECESQPSGAETPIKSNQHYLQSSPCKWIQETPVDQELKRYQNMYQNCVDFQSSQLPLNPYIAHQSQQLVPKYDSGVNDKINNNCIFIYWVPFFCNPYNTLNVNKQLMD</sequence>
<reference evidence="8" key="1">
    <citation type="submission" date="2020-11" db="EMBL/GenBank/DDBJ databases">
        <authorList>
            <person name="Tran Van P."/>
        </authorList>
    </citation>
    <scope>NUCLEOTIDE SEQUENCE</scope>
</reference>
<accession>A0A7R9LI37</accession>
<feature type="non-terminal residue" evidence="8">
    <location>
        <position position="1"/>
    </location>
</feature>
<dbReference type="InterPro" id="IPR000504">
    <property type="entry name" value="RRM_dom"/>
</dbReference>
<keyword evidence="2" id="KW-0963">Cytoplasm</keyword>
<evidence type="ECO:0000256" key="6">
    <source>
        <dbReference type="SAM" id="MobiDB-lite"/>
    </source>
</evidence>
<gene>
    <name evidence="8" type="ORF">ONB1V03_LOCUS3445</name>
</gene>
<dbReference type="EMBL" id="OC915835">
    <property type="protein sequence ID" value="CAD7642154.1"/>
    <property type="molecule type" value="Genomic_DNA"/>
</dbReference>
<evidence type="ECO:0000256" key="5">
    <source>
        <dbReference type="PROSITE-ProRule" id="PRU00176"/>
    </source>
</evidence>
<dbReference type="SMART" id="SM00360">
    <property type="entry name" value="RRM"/>
    <property type="match status" value="3"/>
</dbReference>
<evidence type="ECO:0000313" key="9">
    <source>
        <dbReference type="Proteomes" id="UP000728032"/>
    </source>
</evidence>
<feature type="domain" description="RRM" evidence="7">
    <location>
        <begin position="52"/>
        <end position="130"/>
    </location>
</feature>
<dbReference type="CDD" id="cd12249">
    <property type="entry name" value="RRM1_hnRNPR_like"/>
    <property type="match status" value="1"/>
</dbReference>
<keyword evidence="3" id="KW-0677">Repeat</keyword>
<comment type="subcellular location">
    <subcellularLocation>
        <location evidence="1">Cytoplasm</location>
    </subcellularLocation>
</comment>
<evidence type="ECO:0000256" key="2">
    <source>
        <dbReference type="ARBA" id="ARBA00022490"/>
    </source>
</evidence>
<dbReference type="InterPro" id="IPR012677">
    <property type="entry name" value="Nucleotide-bd_a/b_plait_sf"/>
</dbReference>
<dbReference type="GO" id="GO:0005737">
    <property type="term" value="C:cytoplasm"/>
    <property type="evidence" value="ECO:0007669"/>
    <property type="project" value="UniProtKB-SubCell"/>
</dbReference>
<name>A0A7R9LI37_9ACAR</name>
<dbReference type="GO" id="GO:0003723">
    <property type="term" value="F:RNA binding"/>
    <property type="evidence" value="ECO:0007669"/>
    <property type="project" value="UniProtKB-UniRule"/>
</dbReference>
<proteinExistence type="predicted"/>
<dbReference type="AlphaFoldDB" id="A0A7R9LI37"/>
<dbReference type="Pfam" id="PF00076">
    <property type="entry name" value="RRM_1"/>
    <property type="match status" value="2"/>
</dbReference>
<dbReference type="SUPFAM" id="SSF54928">
    <property type="entry name" value="RNA-binding domain, RBD"/>
    <property type="match status" value="3"/>
</dbReference>
<feature type="domain" description="RRM" evidence="7">
    <location>
        <begin position="226"/>
        <end position="304"/>
    </location>
</feature>
<evidence type="ECO:0000313" key="8">
    <source>
        <dbReference type="EMBL" id="CAD7642154.1"/>
    </source>
</evidence>
<evidence type="ECO:0000256" key="3">
    <source>
        <dbReference type="ARBA" id="ARBA00022737"/>
    </source>
</evidence>
<feature type="domain" description="RRM" evidence="7">
    <location>
        <begin position="132"/>
        <end position="213"/>
    </location>
</feature>
<keyword evidence="4 5" id="KW-0694">RNA-binding</keyword>
<evidence type="ECO:0000259" key="7">
    <source>
        <dbReference type="PROSITE" id="PS50102"/>
    </source>
</evidence>
<feature type="compositionally biased region" description="Polar residues" evidence="6">
    <location>
        <begin position="317"/>
        <end position="333"/>
    </location>
</feature>
<dbReference type="PROSITE" id="PS50102">
    <property type="entry name" value="RRM"/>
    <property type="match status" value="3"/>
</dbReference>
<dbReference type="PANTHER" id="PTHR21245">
    <property type="entry name" value="HETEROGENEOUS NUCLEAR RIBONUCLEOPROTEIN"/>
    <property type="match status" value="1"/>
</dbReference>
<feature type="region of interest" description="Disordered" evidence="6">
    <location>
        <begin position="301"/>
        <end position="333"/>
    </location>
</feature>
<dbReference type="NCBIfam" id="TIGR01648">
    <property type="entry name" value="hnRNP-R-Q"/>
    <property type="match status" value="1"/>
</dbReference>
<dbReference type="InterPro" id="IPR006535">
    <property type="entry name" value="HnRNP_R/Q_splicing_fac"/>
</dbReference>
<organism evidence="8">
    <name type="scientific">Oppiella nova</name>
    <dbReference type="NCBI Taxonomy" id="334625"/>
    <lineage>
        <taxon>Eukaryota</taxon>
        <taxon>Metazoa</taxon>
        <taxon>Ecdysozoa</taxon>
        <taxon>Arthropoda</taxon>
        <taxon>Chelicerata</taxon>
        <taxon>Arachnida</taxon>
        <taxon>Acari</taxon>
        <taxon>Acariformes</taxon>
        <taxon>Sarcoptiformes</taxon>
        <taxon>Oribatida</taxon>
        <taxon>Brachypylina</taxon>
        <taxon>Oppioidea</taxon>
        <taxon>Oppiidae</taxon>
        <taxon>Oppiella</taxon>
    </lineage>
</organism>
<evidence type="ECO:0000256" key="1">
    <source>
        <dbReference type="ARBA" id="ARBA00004496"/>
    </source>
</evidence>
<dbReference type="FunFam" id="3.30.70.330:FF:000022">
    <property type="entry name" value="APOBEC1 complementation factor isoform X1"/>
    <property type="match status" value="1"/>
</dbReference>
<dbReference type="Proteomes" id="UP000728032">
    <property type="component" value="Unassembled WGS sequence"/>
</dbReference>
<protein>
    <recommendedName>
        <fullName evidence="7">RRM domain-containing protein</fullName>
    </recommendedName>
</protein>
<dbReference type="OrthoDB" id="3800936at2759"/>
<keyword evidence="9" id="KW-1185">Reference proteome</keyword>
<dbReference type="EMBL" id="CAJPVJ010001010">
    <property type="protein sequence ID" value="CAG2163884.1"/>
    <property type="molecule type" value="Genomic_DNA"/>
</dbReference>
<evidence type="ECO:0000256" key="4">
    <source>
        <dbReference type="ARBA" id="ARBA00022884"/>
    </source>
</evidence>
<dbReference type="Gene3D" id="3.30.70.330">
    <property type="match status" value="3"/>
</dbReference>